<keyword evidence="2" id="KW-0732">Signal</keyword>
<reference evidence="3 4" key="1">
    <citation type="submission" date="2019-05" db="EMBL/GenBank/DDBJ databases">
        <title>Another draft genome of Portunus trituberculatus and its Hox gene families provides insights of decapod evolution.</title>
        <authorList>
            <person name="Jeong J.-H."/>
            <person name="Song I."/>
            <person name="Kim S."/>
            <person name="Choi T."/>
            <person name="Kim D."/>
            <person name="Ryu S."/>
            <person name="Kim W."/>
        </authorList>
    </citation>
    <scope>NUCLEOTIDE SEQUENCE [LARGE SCALE GENOMIC DNA]</scope>
    <source>
        <tissue evidence="3">Muscle</tissue>
    </source>
</reference>
<evidence type="ECO:0000313" key="4">
    <source>
        <dbReference type="Proteomes" id="UP000324222"/>
    </source>
</evidence>
<dbReference type="Proteomes" id="UP000324222">
    <property type="component" value="Unassembled WGS sequence"/>
</dbReference>
<gene>
    <name evidence="3" type="ORF">E2C01_048550</name>
</gene>
<dbReference type="AlphaFoldDB" id="A0A5B7GB90"/>
<accession>A0A5B7GB90</accession>
<proteinExistence type="predicted"/>
<feature type="compositionally biased region" description="Basic and acidic residues" evidence="1">
    <location>
        <begin position="161"/>
        <end position="172"/>
    </location>
</feature>
<comment type="caution">
    <text evidence="3">The sequence shown here is derived from an EMBL/GenBank/DDBJ whole genome shotgun (WGS) entry which is preliminary data.</text>
</comment>
<keyword evidence="4" id="KW-1185">Reference proteome</keyword>
<name>A0A5B7GB90_PORTR</name>
<organism evidence="3 4">
    <name type="scientific">Portunus trituberculatus</name>
    <name type="common">Swimming crab</name>
    <name type="synonym">Neptunus trituberculatus</name>
    <dbReference type="NCBI Taxonomy" id="210409"/>
    <lineage>
        <taxon>Eukaryota</taxon>
        <taxon>Metazoa</taxon>
        <taxon>Ecdysozoa</taxon>
        <taxon>Arthropoda</taxon>
        <taxon>Crustacea</taxon>
        <taxon>Multicrustacea</taxon>
        <taxon>Malacostraca</taxon>
        <taxon>Eumalacostraca</taxon>
        <taxon>Eucarida</taxon>
        <taxon>Decapoda</taxon>
        <taxon>Pleocyemata</taxon>
        <taxon>Brachyura</taxon>
        <taxon>Eubrachyura</taxon>
        <taxon>Portunoidea</taxon>
        <taxon>Portunidae</taxon>
        <taxon>Portuninae</taxon>
        <taxon>Portunus</taxon>
    </lineage>
</organism>
<feature type="region of interest" description="Disordered" evidence="1">
    <location>
        <begin position="111"/>
        <end position="172"/>
    </location>
</feature>
<protein>
    <submittedName>
        <fullName evidence="3">Uncharacterized protein</fullName>
    </submittedName>
</protein>
<evidence type="ECO:0000256" key="1">
    <source>
        <dbReference type="SAM" id="MobiDB-lite"/>
    </source>
</evidence>
<sequence>MLWLVVLIFFPLRLSVSLSFSVSASLFFLSCSVHFLSLWPFFVEGLTEGRLLTSSGAYVVFVCLERVSRVEVGAPCCLVASKGGAGLGSSEKRAAGRSAAAGLVSLVRRKMRPQGERVQRQATTPHPTLPPPLRPPLRQAHAPPAVPSPPRLPQNNTARPADAKLRYQDNEL</sequence>
<evidence type="ECO:0000313" key="3">
    <source>
        <dbReference type="EMBL" id="MPC54627.1"/>
    </source>
</evidence>
<feature type="signal peptide" evidence="2">
    <location>
        <begin position="1"/>
        <end position="19"/>
    </location>
</feature>
<evidence type="ECO:0000256" key="2">
    <source>
        <dbReference type="SAM" id="SignalP"/>
    </source>
</evidence>
<dbReference type="EMBL" id="VSRR010012498">
    <property type="protein sequence ID" value="MPC54627.1"/>
    <property type="molecule type" value="Genomic_DNA"/>
</dbReference>
<feature type="chain" id="PRO_5023150552" evidence="2">
    <location>
        <begin position="20"/>
        <end position="172"/>
    </location>
</feature>